<dbReference type="PANTHER" id="PTHR13696">
    <property type="entry name" value="P-LOOP CONTAINING NUCLEOSIDE TRIPHOSPHATE HYDROLASE"/>
    <property type="match status" value="1"/>
</dbReference>
<evidence type="ECO:0000259" key="1">
    <source>
        <dbReference type="Pfam" id="PF13614"/>
    </source>
</evidence>
<dbReference type="EMBL" id="UGJP01000002">
    <property type="protein sequence ID" value="STR26764.1"/>
    <property type="molecule type" value="Genomic_DNA"/>
</dbReference>
<dbReference type="Pfam" id="PF13614">
    <property type="entry name" value="AAA_31"/>
    <property type="match status" value="1"/>
</dbReference>
<organism evidence="2 3">
    <name type="scientific">Helicobacter pylori</name>
    <name type="common">Campylobacter pylori</name>
    <dbReference type="NCBI Taxonomy" id="210"/>
    <lineage>
        <taxon>Bacteria</taxon>
        <taxon>Pseudomonadati</taxon>
        <taxon>Campylobacterota</taxon>
        <taxon>Epsilonproteobacteria</taxon>
        <taxon>Campylobacterales</taxon>
        <taxon>Helicobacteraceae</taxon>
        <taxon>Helicobacter</taxon>
    </lineage>
</organism>
<name>A0A377RRL2_HELPX</name>
<gene>
    <name evidence="2" type="primary">soj_1</name>
    <name evidence="2" type="ORF">NCTC13094_00846</name>
</gene>
<dbReference type="InterPro" id="IPR025669">
    <property type="entry name" value="AAA_dom"/>
</dbReference>
<protein>
    <submittedName>
        <fullName evidence="2">Sporulation initiation inhibitor protein Soj</fullName>
    </submittedName>
</protein>
<dbReference type="SUPFAM" id="SSF52540">
    <property type="entry name" value="P-loop containing nucleoside triphosphate hydrolases"/>
    <property type="match status" value="1"/>
</dbReference>
<accession>A0A377RRL2</accession>
<dbReference type="Gene3D" id="3.40.50.300">
    <property type="entry name" value="P-loop containing nucleotide triphosphate hydrolases"/>
    <property type="match status" value="1"/>
</dbReference>
<dbReference type="InterPro" id="IPR027417">
    <property type="entry name" value="P-loop_NTPase"/>
</dbReference>
<dbReference type="InterPro" id="IPR050678">
    <property type="entry name" value="DNA_Partitioning_ATPase"/>
</dbReference>
<proteinExistence type="predicted"/>
<evidence type="ECO:0000313" key="3">
    <source>
        <dbReference type="Proteomes" id="UP000254195"/>
    </source>
</evidence>
<sequence>MMSEIIAVANQKGGVGKTTTAVNLAASLAAHEKKSC</sequence>
<feature type="domain" description="AAA" evidence="1">
    <location>
        <begin position="4"/>
        <end position="34"/>
    </location>
</feature>
<evidence type="ECO:0000313" key="2">
    <source>
        <dbReference type="EMBL" id="STR26764.1"/>
    </source>
</evidence>
<dbReference type="Proteomes" id="UP000254195">
    <property type="component" value="Unassembled WGS sequence"/>
</dbReference>
<dbReference type="PANTHER" id="PTHR13696:SF52">
    <property type="entry name" value="PARA FAMILY PROTEIN CT_582"/>
    <property type="match status" value="1"/>
</dbReference>
<reference evidence="2 3" key="1">
    <citation type="submission" date="2018-06" db="EMBL/GenBank/DDBJ databases">
        <authorList>
            <consortium name="Pathogen Informatics"/>
            <person name="Doyle S."/>
        </authorList>
    </citation>
    <scope>NUCLEOTIDE SEQUENCE [LARGE SCALE GENOMIC DNA]</scope>
    <source>
        <strain evidence="2 3">NCTC13094</strain>
    </source>
</reference>
<dbReference type="CDD" id="cd02042">
    <property type="entry name" value="ParAB_family"/>
    <property type="match status" value="1"/>
</dbReference>
<dbReference type="AlphaFoldDB" id="A0A377RRL2"/>